<dbReference type="GO" id="GO:0061928">
    <property type="term" value="F:glutathione specific gamma-glutamylcyclotransferase activity"/>
    <property type="evidence" value="ECO:0007669"/>
    <property type="project" value="UniProtKB-EC"/>
</dbReference>
<dbReference type="InterPro" id="IPR006840">
    <property type="entry name" value="ChaC"/>
</dbReference>
<dbReference type="PANTHER" id="PTHR12192">
    <property type="entry name" value="CATION TRANSPORT PROTEIN CHAC-RELATED"/>
    <property type="match status" value="1"/>
</dbReference>
<dbReference type="AlphaFoldDB" id="A0A1L5NE76"/>
<organism evidence="3 4">
    <name type="scientific">Rhizobium gallicum</name>
    <dbReference type="NCBI Taxonomy" id="56730"/>
    <lineage>
        <taxon>Bacteria</taxon>
        <taxon>Pseudomonadati</taxon>
        <taxon>Pseudomonadota</taxon>
        <taxon>Alphaproteobacteria</taxon>
        <taxon>Hyphomicrobiales</taxon>
        <taxon>Rhizobiaceae</taxon>
        <taxon>Rhizobium/Agrobacterium group</taxon>
        <taxon>Rhizobium</taxon>
    </lineage>
</organism>
<dbReference type="Pfam" id="PF04752">
    <property type="entry name" value="ChaC"/>
    <property type="match status" value="1"/>
</dbReference>
<dbReference type="STRING" id="56730.IE4872_CH00484"/>
<dbReference type="SUPFAM" id="SSF110857">
    <property type="entry name" value="Gamma-glutamyl cyclotransferase-like"/>
    <property type="match status" value="1"/>
</dbReference>
<dbReference type="EC" id="4.3.2.7" evidence="1"/>
<dbReference type="EMBL" id="CP017101">
    <property type="protein sequence ID" value="APO66149.1"/>
    <property type="molecule type" value="Genomic_DNA"/>
</dbReference>
<dbReference type="GO" id="GO:0005737">
    <property type="term" value="C:cytoplasm"/>
    <property type="evidence" value="ECO:0007669"/>
    <property type="project" value="TreeGrafter"/>
</dbReference>
<dbReference type="Gene3D" id="3.10.490.10">
    <property type="entry name" value="Gamma-glutamyl cyclotransferase-like"/>
    <property type="match status" value="1"/>
</dbReference>
<dbReference type="InterPro" id="IPR036568">
    <property type="entry name" value="GGCT-like_sf"/>
</dbReference>
<reference evidence="3 4" key="1">
    <citation type="submission" date="2016-09" db="EMBL/GenBank/DDBJ databases">
        <title>The complete genome sequences of Rhizobium gallicum, symbiovars gallicum and phaseoli, symbionts associated to common bean (Phaseolus vulgaris).</title>
        <authorList>
            <person name="Bustos P."/>
            <person name="Santamaria R.I."/>
            <person name="Perez-Carrascal O.M."/>
            <person name="Juarez S."/>
            <person name="Lozano L."/>
            <person name="Martinez-Flores I."/>
            <person name="Martinez-Romero E."/>
            <person name="Cevallos M."/>
            <person name="Romero D."/>
            <person name="Davila G."/>
            <person name="Gonzalez V."/>
        </authorList>
    </citation>
    <scope>NUCLEOTIDE SEQUENCE [LARGE SCALE GENOMIC DNA]</scope>
    <source>
        <strain evidence="3 4">IE4872</strain>
    </source>
</reference>
<accession>A0A1L5NE76</accession>
<name>A0A1L5NE76_9HYPH</name>
<proteinExistence type="predicted"/>
<evidence type="ECO:0000256" key="1">
    <source>
        <dbReference type="ARBA" id="ARBA00012344"/>
    </source>
</evidence>
<gene>
    <name evidence="3" type="ORF">IE4872_CH00484</name>
</gene>
<keyword evidence="2" id="KW-0456">Lyase</keyword>
<protein>
    <recommendedName>
        <fullName evidence="1">glutathione-specific gamma-glutamylcyclotransferase</fullName>
        <ecNumber evidence="1">4.3.2.7</ecNumber>
    </recommendedName>
</protein>
<dbReference type="GO" id="GO:0006751">
    <property type="term" value="P:glutathione catabolic process"/>
    <property type="evidence" value="ECO:0007669"/>
    <property type="project" value="InterPro"/>
</dbReference>
<evidence type="ECO:0000313" key="4">
    <source>
        <dbReference type="Proteomes" id="UP000184749"/>
    </source>
</evidence>
<dbReference type="Proteomes" id="UP000184749">
    <property type="component" value="Chromosome"/>
</dbReference>
<sequence length="182" mass="20213">MSFTPEFRIQGKNMWIFTYGSLMGDGWEREFGCLRREVATLVGYTRSFTKASTANWGSKSTPCPTLRIVPQTSAKCLGIAFEFEGDAAGPLKYLAAREGTNFDPIEVTIELASRAAVEARTYIYSGTNLIKTDNVAETLQMLKSARGTSGTGSQYLRKVYDTLKREGIDDGAVDDLWNEFCR</sequence>
<dbReference type="InterPro" id="IPR013024">
    <property type="entry name" value="GGCT-like"/>
</dbReference>
<evidence type="ECO:0000313" key="3">
    <source>
        <dbReference type="EMBL" id="APO66149.1"/>
    </source>
</evidence>
<evidence type="ECO:0000256" key="2">
    <source>
        <dbReference type="ARBA" id="ARBA00023239"/>
    </source>
</evidence>
<dbReference type="PANTHER" id="PTHR12192:SF2">
    <property type="entry name" value="GLUTATHIONE-SPECIFIC GAMMA-GLUTAMYLCYCLOTRANSFERASE 2"/>
    <property type="match status" value="1"/>
</dbReference>
<dbReference type="CDD" id="cd06661">
    <property type="entry name" value="GGCT_like"/>
    <property type="match status" value="1"/>
</dbReference>